<dbReference type="HAMAP" id="MF_01430">
    <property type="entry name" value="OM_assembly_BamA"/>
    <property type="match status" value="1"/>
</dbReference>
<evidence type="ECO:0000256" key="1">
    <source>
        <dbReference type="ARBA" id="ARBA00004370"/>
    </source>
</evidence>
<dbReference type="InterPro" id="IPR000184">
    <property type="entry name" value="Bac_surfAg_D15"/>
</dbReference>
<name>A0A1E3W530_9HYPH</name>
<dbReference type="Gene3D" id="2.40.160.50">
    <property type="entry name" value="membrane protein fhac: a member of the omp85/tpsb transporter family"/>
    <property type="match status" value="1"/>
</dbReference>
<keyword evidence="4 8" id="KW-0732">Signal</keyword>
<dbReference type="InterPro" id="IPR039910">
    <property type="entry name" value="D15-like"/>
</dbReference>
<keyword evidence="2 8" id="KW-1134">Transmembrane beta strand</keyword>
<dbReference type="Gene3D" id="3.10.20.310">
    <property type="entry name" value="membrane protein fhac"/>
    <property type="match status" value="5"/>
</dbReference>
<keyword evidence="7 8" id="KW-0998">Cell outer membrane</keyword>
<evidence type="ECO:0000256" key="2">
    <source>
        <dbReference type="ARBA" id="ARBA00022452"/>
    </source>
</evidence>
<sequence length="803" mass="88565">MVRWTLERGLVAVLLVMCSVPLSLGLSAGFGDFTAAAQNATISSIVVQGNQRVEAETIRSYLTFSAGDAYDPGEINQSLKTLFATGLFKDVRIRRQYSTVVVVVSENPVVARVRFEGNEDVESDTLSSEVQLKPRSVYTQARVQADEQRIRDVLARQGHYDAQVSAQVIPLGGNRVEVVFQIGEGIKTKVKAINFVGNEAFSASQLRFVVTTKRTSWLSFLKNDNIYDPDRLALDRELLRQFYLKNGYADVRILSSNADIEGGGEGTWLRPNSGGGFVITFEIYEGPRYRFGYVDIESALPSLDVNALGGALLTKPGKHYNVEKIEKTVEALTVKVSEQGYAFGQVRPRFDRDPVSQTINVTYVIDEGPRVYIERINIVGNYRTEDQVIRRQFRLAEGDAYNRLLIEAARKRLRGLGFFKTVDIQTEPGSAPDRVVINVVVVEQPTGEFSFGVGYSTTEGVIGDVSITERNLMGRGQYVRLGLSGSLERLQVDFSFTEPAFLGRNMAAGFDLFHKEVDLRDVASFRQRDTGGNLRIGFPVANNTQLGLRYRLQREEIFDATNDASLAIKQAADEGAVLVSSLGYTLAYDTRNLPQSPTSGIFASISQDFAGVGGDVQYNRLVLDTRGYYPITNKITLVGRVQGGIIEPWGDEDLRLTDLFFKGGETIRGFDRAGYGPRDACRNPTTGIHVKDCSKDSLGGKYFWATTAEVRFPLPLIPENMGMQGAVFVDAGSLWGAGESAIEAVNVDEGSYILDTSDIRLSTGVSLIWQSPLGPLRADLAEALLKADFDRTELFRFGASTQF</sequence>
<evidence type="ECO:0000256" key="4">
    <source>
        <dbReference type="ARBA" id="ARBA00022729"/>
    </source>
</evidence>
<feature type="domain" description="POTRA" evidence="10">
    <location>
        <begin position="371"/>
        <end position="444"/>
    </location>
</feature>
<comment type="function">
    <text evidence="8">Part of the outer membrane protein assembly complex, which is involved in assembly and insertion of beta-barrel proteins into the outer membrane.</text>
</comment>
<evidence type="ECO:0000259" key="10">
    <source>
        <dbReference type="PROSITE" id="PS51779"/>
    </source>
</evidence>
<dbReference type="NCBIfam" id="TIGR03303">
    <property type="entry name" value="OM_YaeT"/>
    <property type="match status" value="1"/>
</dbReference>
<evidence type="ECO:0000256" key="8">
    <source>
        <dbReference type="HAMAP-Rule" id="MF_01430"/>
    </source>
</evidence>
<comment type="subcellular location">
    <subcellularLocation>
        <location evidence="8">Cell outer membrane</location>
    </subcellularLocation>
    <subcellularLocation>
        <location evidence="1">Membrane</location>
    </subcellularLocation>
</comment>
<evidence type="ECO:0000256" key="3">
    <source>
        <dbReference type="ARBA" id="ARBA00022692"/>
    </source>
</evidence>
<dbReference type="InterPro" id="IPR023707">
    <property type="entry name" value="OM_assembly_BamA"/>
</dbReference>
<comment type="similarity">
    <text evidence="8">Belongs to the BamA family.</text>
</comment>
<dbReference type="GO" id="GO:0043165">
    <property type="term" value="P:Gram-negative-bacterium-type cell outer membrane assembly"/>
    <property type="evidence" value="ECO:0007669"/>
    <property type="project" value="UniProtKB-UniRule"/>
</dbReference>
<accession>A0A1E3W530</accession>
<evidence type="ECO:0000256" key="7">
    <source>
        <dbReference type="ARBA" id="ARBA00023237"/>
    </source>
</evidence>
<keyword evidence="3 8" id="KW-0812">Transmembrane</keyword>
<feature type="domain" description="POTRA" evidence="10">
    <location>
        <begin position="108"/>
        <end position="185"/>
    </location>
</feature>
<evidence type="ECO:0000313" key="12">
    <source>
        <dbReference type="Proteomes" id="UP000094501"/>
    </source>
</evidence>
<proteinExistence type="inferred from homology"/>
<dbReference type="EMBL" id="LPWG01000003">
    <property type="protein sequence ID" value="ODS00901.1"/>
    <property type="molecule type" value="Genomic_DNA"/>
</dbReference>
<evidence type="ECO:0000256" key="9">
    <source>
        <dbReference type="NCBIfam" id="TIGR03303"/>
    </source>
</evidence>
<dbReference type="GO" id="GO:0009279">
    <property type="term" value="C:cell outer membrane"/>
    <property type="evidence" value="ECO:0007669"/>
    <property type="project" value="UniProtKB-SubCell"/>
</dbReference>
<dbReference type="Pfam" id="PF01103">
    <property type="entry name" value="Omp85"/>
    <property type="match status" value="1"/>
</dbReference>
<dbReference type="Proteomes" id="UP000094501">
    <property type="component" value="Unassembled WGS sequence"/>
</dbReference>
<comment type="caution">
    <text evidence="11">The sequence shown here is derived from an EMBL/GenBank/DDBJ whole genome shotgun (WGS) entry which is preliminary data.</text>
</comment>
<dbReference type="PANTHER" id="PTHR12815">
    <property type="entry name" value="SORTING AND ASSEMBLY MACHINERY SAMM50 PROTEIN FAMILY MEMBER"/>
    <property type="match status" value="1"/>
</dbReference>
<feature type="domain" description="POTRA" evidence="10">
    <location>
        <begin position="40"/>
        <end position="107"/>
    </location>
</feature>
<gene>
    <name evidence="8" type="primary">bamA</name>
    <name evidence="11" type="ORF">AUC68_13275</name>
</gene>
<dbReference type="RefSeq" id="WP_069436166.1">
    <property type="nucleotide sequence ID" value="NZ_LPWG01000003.1"/>
</dbReference>
<protein>
    <recommendedName>
        <fullName evidence="8 9">Outer membrane protein assembly factor BamA</fullName>
    </recommendedName>
</protein>
<dbReference type="PANTHER" id="PTHR12815:SF23">
    <property type="entry name" value="OUTER MEMBRANE PROTEIN ASSEMBLY FACTOR BAMA"/>
    <property type="match status" value="1"/>
</dbReference>
<keyword evidence="12" id="KW-1185">Reference proteome</keyword>
<dbReference type="PROSITE" id="PS51779">
    <property type="entry name" value="POTRA"/>
    <property type="match status" value="3"/>
</dbReference>
<keyword evidence="5 8" id="KW-0677">Repeat</keyword>
<evidence type="ECO:0000313" key="11">
    <source>
        <dbReference type="EMBL" id="ODS00901.1"/>
    </source>
</evidence>
<keyword evidence="6 8" id="KW-0472">Membrane</keyword>
<dbReference type="InterPro" id="IPR034746">
    <property type="entry name" value="POTRA"/>
</dbReference>
<evidence type="ECO:0000256" key="5">
    <source>
        <dbReference type="ARBA" id="ARBA00022737"/>
    </source>
</evidence>
<dbReference type="Pfam" id="PF07244">
    <property type="entry name" value="POTRA"/>
    <property type="match status" value="5"/>
</dbReference>
<evidence type="ECO:0000256" key="6">
    <source>
        <dbReference type="ARBA" id="ARBA00023136"/>
    </source>
</evidence>
<dbReference type="AlphaFoldDB" id="A0A1E3W530"/>
<dbReference type="STRING" id="1774968.AUC68_13275"/>
<comment type="subunit">
    <text evidence="8">Part of the Bam complex.</text>
</comment>
<dbReference type="InterPro" id="IPR010827">
    <property type="entry name" value="BamA/TamA_POTRA"/>
</dbReference>
<dbReference type="GO" id="GO:0051205">
    <property type="term" value="P:protein insertion into membrane"/>
    <property type="evidence" value="ECO:0007669"/>
    <property type="project" value="UniProtKB-UniRule"/>
</dbReference>
<organism evidence="11 12">
    <name type="scientific">Methyloceanibacter methanicus</name>
    <dbReference type="NCBI Taxonomy" id="1774968"/>
    <lineage>
        <taxon>Bacteria</taxon>
        <taxon>Pseudomonadati</taxon>
        <taxon>Pseudomonadota</taxon>
        <taxon>Alphaproteobacteria</taxon>
        <taxon>Hyphomicrobiales</taxon>
        <taxon>Hyphomicrobiaceae</taxon>
        <taxon>Methyloceanibacter</taxon>
    </lineage>
</organism>
<reference evidence="11 12" key="1">
    <citation type="journal article" date="2016" name="Environ. Microbiol.">
        <title>New Methyloceanibacter diversity from North Sea sediments includes methanotroph containing solely the soluble methane monooxygenase.</title>
        <authorList>
            <person name="Vekeman B."/>
            <person name="Kerckhof F.M."/>
            <person name="Cremers G."/>
            <person name="de Vos P."/>
            <person name="Vandamme P."/>
            <person name="Boon N."/>
            <person name="Op den Camp H.J."/>
            <person name="Heylen K."/>
        </authorList>
    </citation>
    <scope>NUCLEOTIDE SEQUENCE [LARGE SCALE GENOMIC DNA]</scope>
    <source>
        <strain evidence="11 12">R-67174</strain>
    </source>
</reference>
<dbReference type="PIRSF" id="PIRSF006076">
    <property type="entry name" value="OM_assembly_OMP85"/>
    <property type="match status" value="1"/>
</dbReference>